<organism evidence="2 3">
    <name type="scientific">Sphingomonas adhaesiva</name>
    <dbReference type="NCBI Taxonomy" id="28212"/>
    <lineage>
        <taxon>Bacteria</taxon>
        <taxon>Pseudomonadati</taxon>
        <taxon>Pseudomonadota</taxon>
        <taxon>Alphaproteobacteria</taxon>
        <taxon>Sphingomonadales</taxon>
        <taxon>Sphingomonadaceae</taxon>
        <taxon>Sphingomonas</taxon>
    </lineage>
</organism>
<dbReference type="EMBL" id="NWVC01000018">
    <property type="protein sequence ID" value="PCG12959.1"/>
    <property type="molecule type" value="Genomic_DNA"/>
</dbReference>
<evidence type="ECO:0000313" key="2">
    <source>
        <dbReference type="EMBL" id="PCG12959.1"/>
    </source>
</evidence>
<dbReference type="InterPro" id="IPR050194">
    <property type="entry name" value="Glycosyltransferase_grp1"/>
</dbReference>
<protein>
    <recommendedName>
        <fullName evidence="1">Glycosyl transferase family 1 domain-containing protein</fullName>
    </recommendedName>
</protein>
<dbReference type="GO" id="GO:0016757">
    <property type="term" value="F:glycosyltransferase activity"/>
    <property type="evidence" value="ECO:0007669"/>
    <property type="project" value="InterPro"/>
</dbReference>
<accession>A0A2A4I386</accession>
<reference evidence="2 3" key="1">
    <citation type="submission" date="2017-09" db="EMBL/GenBank/DDBJ databases">
        <title>Sphingomonas adhaesiva DSM 7418, whole genome shotgun sequence.</title>
        <authorList>
            <person name="Feng G."/>
            <person name="Zhu H."/>
        </authorList>
    </citation>
    <scope>NUCLEOTIDE SEQUENCE [LARGE SCALE GENOMIC DNA]</scope>
    <source>
        <strain evidence="2 3">DSM 7418</strain>
    </source>
</reference>
<dbReference type="AlphaFoldDB" id="A0A2A4I386"/>
<dbReference type="CDD" id="cd03801">
    <property type="entry name" value="GT4_PimA-like"/>
    <property type="match status" value="1"/>
</dbReference>
<dbReference type="SUPFAM" id="SSF53756">
    <property type="entry name" value="UDP-Glycosyltransferase/glycogen phosphorylase"/>
    <property type="match status" value="1"/>
</dbReference>
<feature type="domain" description="Glycosyl transferase family 1" evidence="1">
    <location>
        <begin position="207"/>
        <end position="319"/>
    </location>
</feature>
<keyword evidence="3" id="KW-1185">Reference proteome</keyword>
<name>A0A2A4I386_9SPHN</name>
<dbReference type="PANTHER" id="PTHR45947">
    <property type="entry name" value="SULFOQUINOVOSYL TRANSFERASE SQD2"/>
    <property type="match status" value="1"/>
</dbReference>
<evidence type="ECO:0000259" key="1">
    <source>
        <dbReference type="Pfam" id="PF00534"/>
    </source>
</evidence>
<dbReference type="PANTHER" id="PTHR45947:SF3">
    <property type="entry name" value="SULFOQUINOVOSYL TRANSFERASE SQD2"/>
    <property type="match status" value="1"/>
</dbReference>
<dbReference type="Pfam" id="PF00534">
    <property type="entry name" value="Glycos_transf_1"/>
    <property type="match status" value="1"/>
</dbReference>
<dbReference type="Proteomes" id="UP000218323">
    <property type="component" value="Unassembled WGS sequence"/>
</dbReference>
<gene>
    <name evidence="2" type="ORF">COA07_17155</name>
</gene>
<sequence>MPRRANSEMPVPASATVQAAAPGRLAVVVNCGLVGGHEMQLVHLVRARERVGPVVMVVTSPVAQRFFVDQGFTVRYVPFDCQGKIWRQWQASRKLSATLCPEIVDCAEVIVSGGTIEACVAPARAVKLGRADLKITAYLPMYVDRARAFGLVGRIYNCASRAFVTAIDSFVTINRVQARLIRRHYRRPVSVVRNVIEPVAPPSSNHGPRLIYVGRLDNGQKDVTGLIDLLDDPRNPYRELHIFGDGPDRPAVEARAAEAQHVDVVFHGWVPRQRLGPRLGRRDLLVMNSRWEGEPMIVREMKAAGIPAIGTNIDGFRGILPRTQRFADRRELLDLLNDHHHKAMMAMEGGGR</sequence>
<evidence type="ECO:0000313" key="3">
    <source>
        <dbReference type="Proteomes" id="UP000218323"/>
    </source>
</evidence>
<proteinExistence type="predicted"/>
<dbReference type="Gene3D" id="3.40.50.2000">
    <property type="entry name" value="Glycogen Phosphorylase B"/>
    <property type="match status" value="2"/>
</dbReference>
<dbReference type="InterPro" id="IPR001296">
    <property type="entry name" value="Glyco_trans_1"/>
</dbReference>
<comment type="caution">
    <text evidence="2">The sequence shown here is derived from an EMBL/GenBank/DDBJ whole genome shotgun (WGS) entry which is preliminary data.</text>
</comment>